<evidence type="ECO:0000259" key="3">
    <source>
        <dbReference type="PROSITE" id="PS01124"/>
    </source>
</evidence>
<dbReference type="PANTHER" id="PTHR43130:SF3">
    <property type="entry name" value="HTH-TYPE TRANSCRIPTIONAL REGULATOR RV1931C"/>
    <property type="match status" value="1"/>
</dbReference>
<dbReference type="Proteomes" id="UP001156882">
    <property type="component" value="Unassembled WGS sequence"/>
</dbReference>
<dbReference type="InterPro" id="IPR002818">
    <property type="entry name" value="DJ-1/PfpI"/>
</dbReference>
<dbReference type="PANTHER" id="PTHR43130">
    <property type="entry name" value="ARAC-FAMILY TRANSCRIPTIONAL REGULATOR"/>
    <property type="match status" value="1"/>
</dbReference>
<accession>A0ABQ6CW20</accession>
<dbReference type="RefSeq" id="WP_284316123.1">
    <property type="nucleotide sequence ID" value="NZ_BSPC01000069.1"/>
</dbReference>
<dbReference type="InterPro" id="IPR009057">
    <property type="entry name" value="Homeodomain-like_sf"/>
</dbReference>
<dbReference type="Gene3D" id="3.40.50.880">
    <property type="match status" value="1"/>
</dbReference>
<dbReference type="Gene3D" id="1.10.10.60">
    <property type="entry name" value="Homeodomain-like"/>
    <property type="match status" value="2"/>
</dbReference>
<proteinExistence type="predicted"/>
<dbReference type="InterPro" id="IPR018060">
    <property type="entry name" value="HTH_AraC"/>
</dbReference>
<gene>
    <name evidence="4" type="ORF">GCM10007874_62200</name>
</gene>
<evidence type="ECO:0000256" key="2">
    <source>
        <dbReference type="ARBA" id="ARBA00023163"/>
    </source>
</evidence>
<dbReference type="Pfam" id="PF12833">
    <property type="entry name" value="HTH_18"/>
    <property type="match status" value="1"/>
</dbReference>
<dbReference type="InterPro" id="IPR052158">
    <property type="entry name" value="INH-QAR"/>
</dbReference>
<keyword evidence="5" id="KW-1185">Reference proteome</keyword>
<dbReference type="SMART" id="SM00342">
    <property type="entry name" value="HTH_ARAC"/>
    <property type="match status" value="1"/>
</dbReference>
<organism evidence="4 5">
    <name type="scientific">Labrys miyagiensis</name>
    <dbReference type="NCBI Taxonomy" id="346912"/>
    <lineage>
        <taxon>Bacteria</taxon>
        <taxon>Pseudomonadati</taxon>
        <taxon>Pseudomonadota</taxon>
        <taxon>Alphaproteobacteria</taxon>
        <taxon>Hyphomicrobiales</taxon>
        <taxon>Xanthobacteraceae</taxon>
        <taxon>Labrys</taxon>
    </lineage>
</organism>
<dbReference type="SUPFAM" id="SSF52317">
    <property type="entry name" value="Class I glutamine amidotransferase-like"/>
    <property type="match status" value="1"/>
</dbReference>
<feature type="domain" description="HTH araC/xylS-type" evidence="3">
    <location>
        <begin position="222"/>
        <end position="325"/>
    </location>
</feature>
<dbReference type="InterPro" id="IPR029062">
    <property type="entry name" value="Class_I_gatase-like"/>
</dbReference>
<dbReference type="SUPFAM" id="SSF46689">
    <property type="entry name" value="Homeodomain-like"/>
    <property type="match status" value="2"/>
</dbReference>
<dbReference type="EMBL" id="BSPC01000069">
    <property type="protein sequence ID" value="GLS23200.1"/>
    <property type="molecule type" value="Genomic_DNA"/>
</dbReference>
<dbReference type="CDD" id="cd03138">
    <property type="entry name" value="GATase1_AraC_2"/>
    <property type="match status" value="1"/>
</dbReference>
<dbReference type="PROSITE" id="PS01124">
    <property type="entry name" value="HTH_ARAC_FAMILY_2"/>
    <property type="match status" value="1"/>
</dbReference>
<comment type="caution">
    <text evidence="4">The sequence shown here is derived from an EMBL/GenBank/DDBJ whole genome shotgun (WGS) entry which is preliminary data.</text>
</comment>
<evidence type="ECO:0000313" key="5">
    <source>
        <dbReference type="Proteomes" id="UP001156882"/>
    </source>
</evidence>
<sequence length="332" mass="36495">MSKGNKLPEVGLLLYPGVRTAAVYGMVDLFEAANEIASRRVDSAASGIRVSQWKIAEDGEIACAVDTQGSAEHGPVAIVALPGLGSLPSREISARFAPWLRRQHEEGAMLCSVCAGAFVLAETGLLSGRPVTTHWSFAQALAQRFPDIEIDTAQMIIDDGDVITAGGIMAWTDLGLTLVERLLGPAVMLETARFLLVDPPGREQRYYSNFSPNLRHSDEAVLKVQHWLQAQETGEGDLRPVSLAEMAGQAGLEERTFLRRFHKATGLKPTEYFQHIRVSKARGLLEMTNRNVDQVAWSVGYEDPAAFRKVFFKVTGLSPRDYRRRFAARQAA</sequence>
<keyword evidence="2" id="KW-0804">Transcription</keyword>
<keyword evidence="1" id="KW-0805">Transcription regulation</keyword>
<evidence type="ECO:0000256" key="1">
    <source>
        <dbReference type="ARBA" id="ARBA00023015"/>
    </source>
</evidence>
<dbReference type="Pfam" id="PF01965">
    <property type="entry name" value="DJ-1_PfpI"/>
    <property type="match status" value="1"/>
</dbReference>
<reference evidence="5" key="1">
    <citation type="journal article" date="2019" name="Int. J. Syst. Evol. Microbiol.">
        <title>The Global Catalogue of Microorganisms (GCM) 10K type strain sequencing project: providing services to taxonomists for standard genome sequencing and annotation.</title>
        <authorList>
            <consortium name="The Broad Institute Genomics Platform"/>
            <consortium name="The Broad Institute Genome Sequencing Center for Infectious Disease"/>
            <person name="Wu L."/>
            <person name="Ma J."/>
        </authorList>
    </citation>
    <scope>NUCLEOTIDE SEQUENCE [LARGE SCALE GENOMIC DNA]</scope>
    <source>
        <strain evidence="5">NBRC 101365</strain>
    </source>
</reference>
<protein>
    <submittedName>
        <fullName evidence="4">Transcriptional regulator</fullName>
    </submittedName>
</protein>
<evidence type="ECO:0000313" key="4">
    <source>
        <dbReference type="EMBL" id="GLS23200.1"/>
    </source>
</evidence>
<name>A0ABQ6CW20_9HYPH</name>